<accession>A0AAD1DSL3</accession>
<proteinExistence type="predicted"/>
<dbReference type="AlphaFoldDB" id="A0AAD1DSL3"/>
<dbReference type="RefSeq" id="WP_123859734.1">
    <property type="nucleotide sequence ID" value="NZ_CP033923.1"/>
</dbReference>
<gene>
    <name evidence="1" type="ORF">EG343_21810</name>
</gene>
<name>A0AAD1DSL3_CHRNA</name>
<dbReference type="EMBL" id="CP033923">
    <property type="protein sequence ID" value="AZA93048.1"/>
    <property type="molecule type" value="Genomic_DNA"/>
</dbReference>
<protein>
    <submittedName>
        <fullName evidence="1">Uncharacterized protein</fullName>
    </submittedName>
</protein>
<sequence length="138" mass="16159">MGIESSFKILRNEVKIAYENGAISKEVYLEILFSLRKDRKDKLLTLEQIAFIMPPKKNPVSDLEQKMVELNILLVEKFGNADEVSRIVRKVFDSLPDKSEDKVFFFNVVNHFKYLNELLNENPAFLDLIQERDSYKLT</sequence>
<evidence type="ECO:0000313" key="2">
    <source>
        <dbReference type="Proteomes" id="UP000278288"/>
    </source>
</evidence>
<evidence type="ECO:0000313" key="1">
    <source>
        <dbReference type="EMBL" id="AZA93048.1"/>
    </source>
</evidence>
<organism evidence="1 2">
    <name type="scientific">Chryseobacterium nakagawai</name>
    <dbReference type="NCBI Taxonomy" id="1241982"/>
    <lineage>
        <taxon>Bacteria</taxon>
        <taxon>Pseudomonadati</taxon>
        <taxon>Bacteroidota</taxon>
        <taxon>Flavobacteriia</taxon>
        <taxon>Flavobacteriales</taxon>
        <taxon>Weeksellaceae</taxon>
        <taxon>Chryseobacterium group</taxon>
        <taxon>Chryseobacterium</taxon>
    </lineage>
</organism>
<reference evidence="1 2" key="1">
    <citation type="submission" date="2018-11" db="EMBL/GenBank/DDBJ databases">
        <title>Proposal to divide the Flavobacteriaceae and reorganize its genera based on Amino Acid Identity values calculated from whole genome sequences.</title>
        <authorList>
            <person name="Nicholson A.C."/>
            <person name="Gulvik C.A."/>
            <person name="Whitney A.M."/>
            <person name="Humrighouse B.W."/>
            <person name="Bell M."/>
            <person name="Holmes B."/>
            <person name="Steigerwalt A.G."/>
            <person name="Villarma A."/>
            <person name="Sheth M."/>
            <person name="Batra D."/>
            <person name="Pryor J."/>
            <person name="Bernardet J.-F."/>
            <person name="Hugo C."/>
            <person name="Kampfer P."/>
            <person name="Newman J."/>
            <person name="McQuiston J.R."/>
        </authorList>
    </citation>
    <scope>NUCLEOTIDE SEQUENCE [LARGE SCALE GENOMIC DNA]</scope>
    <source>
        <strain evidence="1 2">G0041</strain>
    </source>
</reference>
<dbReference type="Proteomes" id="UP000278288">
    <property type="component" value="Chromosome"/>
</dbReference>
<keyword evidence="2" id="KW-1185">Reference proteome</keyword>
<dbReference type="KEGG" id="cnk:EG343_21810"/>